<organism evidence="2 3">
    <name type="scientific">Vibrio nitrifigilis</name>
    <dbReference type="NCBI Taxonomy" id="2789781"/>
    <lineage>
        <taxon>Bacteria</taxon>
        <taxon>Pseudomonadati</taxon>
        <taxon>Pseudomonadota</taxon>
        <taxon>Gammaproteobacteria</taxon>
        <taxon>Vibrionales</taxon>
        <taxon>Vibrionaceae</taxon>
        <taxon>Vibrio</taxon>
    </lineage>
</organism>
<evidence type="ECO:0000256" key="1">
    <source>
        <dbReference type="SAM" id="SignalP"/>
    </source>
</evidence>
<keyword evidence="1" id="KW-0732">Signal</keyword>
<reference evidence="2 3" key="1">
    <citation type="submission" date="2020-11" db="EMBL/GenBank/DDBJ databases">
        <title>Vibrio nitrifigilis sp. nov., a marine nitrogen-fixing bacterium isolated from the lagoon sediment of an islet inside an atoll.</title>
        <authorList>
            <person name="Wang L.-T."/>
            <person name="Shieh W.Y."/>
        </authorList>
    </citation>
    <scope>NUCLEOTIDE SEQUENCE [LARGE SCALE GENOMIC DNA]</scope>
    <source>
        <strain evidence="2 3">NFV-1</strain>
    </source>
</reference>
<feature type="chain" id="PRO_5046935577" evidence="1">
    <location>
        <begin position="32"/>
        <end position="222"/>
    </location>
</feature>
<sequence length="222" mass="25345">MVQTHRPSVRRISALCFALFTSACLSFQVHAHPHSWVDMTTIIEGDKNGITGFKNIWTFDAMTTAYLFDGEDMSPKHRQTTLDKLANSILHNMLSTHYFTYFYHNKTPIRYLTGKDPILTTAKGKATYRFTLPLTKPYPLTTDPLKFLIFDPTYYVDMSWKGRDNIVLSPELKKYCDFKIIEPHPTPKQVARAAAIPIDADPDDTLGQLFTQSLTLTCHPSH</sequence>
<dbReference type="PROSITE" id="PS51257">
    <property type="entry name" value="PROKAR_LIPOPROTEIN"/>
    <property type="match status" value="1"/>
</dbReference>
<dbReference type="Pfam" id="PF06226">
    <property type="entry name" value="DUF1007"/>
    <property type="match status" value="1"/>
</dbReference>
<gene>
    <name evidence="2" type="ORF">I1A42_19895</name>
</gene>
<dbReference type="Proteomes" id="UP000597206">
    <property type="component" value="Unassembled WGS sequence"/>
</dbReference>
<feature type="signal peptide" evidence="1">
    <location>
        <begin position="1"/>
        <end position="31"/>
    </location>
</feature>
<accession>A0ABS0GJX1</accession>
<comment type="caution">
    <text evidence="2">The sequence shown here is derived from an EMBL/GenBank/DDBJ whole genome shotgun (WGS) entry which is preliminary data.</text>
</comment>
<proteinExistence type="predicted"/>
<evidence type="ECO:0000313" key="2">
    <source>
        <dbReference type="EMBL" id="MBF9002741.1"/>
    </source>
</evidence>
<dbReference type="EMBL" id="JADPMR010000004">
    <property type="protein sequence ID" value="MBF9002741.1"/>
    <property type="molecule type" value="Genomic_DNA"/>
</dbReference>
<protein>
    <submittedName>
        <fullName evidence="2">DUF1007 family protein</fullName>
    </submittedName>
</protein>
<name>A0ABS0GJX1_9VIBR</name>
<evidence type="ECO:0000313" key="3">
    <source>
        <dbReference type="Proteomes" id="UP000597206"/>
    </source>
</evidence>
<keyword evidence="3" id="KW-1185">Reference proteome</keyword>
<dbReference type="InterPro" id="IPR010412">
    <property type="entry name" value="DUF1007"/>
</dbReference>